<protein>
    <recommendedName>
        <fullName evidence="5">XPG N-terminal domain-containing protein</fullName>
    </recommendedName>
</protein>
<dbReference type="Gene3D" id="3.40.50.1010">
    <property type="entry name" value="5'-nuclease"/>
    <property type="match status" value="1"/>
</dbReference>
<keyword evidence="1" id="KW-0175">Coiled coil</keyword>
<reference evidence="4" key="1">
    <citation type="journal article" date="2020" name="Nature">
        <title>Giant virus diversity and host interactions through global metagenomics.</title>
        <authorList>
            <person name="Schulz F."/>
            <person name="Roux S."/>
            <person name="Paez-Espino D."/>
            <person name="Jungbluth S."/>
            <person name="Walsh D.A."/>
            <person name="Denef V.J."/>
            <person name="McMahon K.D."/>
            <person name="Konstantinidis K.T."/>
            <person name="Eloe-Fadrosh E.A."/>
            <person name="Kyrpides N.C."/>
            <person name="Woyke T."/>
        </authorList>
    </citation>
    <scope>NUCLEOTIDE SEQUENCE</scope>
    <source>
        <strain evidence="4">GVMAG-M-3300027759-42</strain>
    </source>
</reference>
<proteinExistence type="predicted"/>
<dbReference type="InterPro" id="IPR029060">
    <property type="entry name" value="PIN-like_dom_sf"/>
</dbReference>
<feature type="domain" description="XPG-I" evidence="2">
    <location>
        <begin position="143"/>
        <end position="212"/>
    </location>
</feature>
<dbReference type="Pfam" id="PF00752">
    <property type="entry name" value="XPG_N"/>
    <property type="match status" value="1"/>
</dbReference>
<evidence type="ECO:0000259" key="3">
    <source>
        <dbReference type="SMART" id="SM00485"/>
    </source>
</evidence>
<dbReference type="SUPFAM" id="SSF88723">
    <property type="entry name" value="PIN domain-like"/>
    <property type="match status" value="1"/>
</dbReference>
<evidence type="ECO:0000313" key="4">
    <source>
        <dbReference type="EMBL" id="QHU26637.1"/>
    </source>
</evidence>
<dbReference type="PRINTS" id="PR00853">
    <property type="entry name" value="XPGRADSUPER"/>
</dbReference>
<name>A0A6C0L878_9ZZZZ</name>
<dbReference type="PANTHER" id="PTHR11081">
    <property type="entry name" value="FLAP ENDONUCLEASE FAMILY MEMBER"/>
    <property type="match status" value="1"/>
</dbReference>
<feature type="domain" description="XPG N-terminal" evidence="3">
    <location>
        <begin position="1"/>
        <end position="93"/>
    </location>
</feature>
<dbReference type="SMART" id="SM00484">
    <property type="entry name" value="XPGI"/>
    <property type="match status" value="1"/>
</dbReference>
<dbReference type="SMART" id="SM00485">
    <property type="entry name" value="XPGN"/>
    <property type="match status" value="1"/>
</dbReference>
<dbReference type="Pfam" id="PF00867">
    <property type="entry name" value="XPG_I"/>
    <property type="match status" value="1"/>
</dbReference>
<accession>A0A6C0L878</accession>
<organism evidence="4">
    <name type="scientific">viral metagenome</name>
    <dbReference type="NCBI Taxonomy" id="1070528"/>
    <lineage>
        <taxon>unclassified sequences</taxon>
        <taxon>metagenomes</taxon>
        <taxon>organismal metagenomes</taxon>
    </lineage>
</organism>
<dbReference type="InterPro" id="IPR006084">
    <property type="entry name" value="XPG/Rad2"/>
</dbReference>
<sequence>MGIKNLNRFLRDNCSKKAITKKHLSYFKNKTVVIDTSIYLYKFASEGSLMESMYLFISVLKSYRITPLFIFDGKPPPEKNELLRQRKLEKKDAEQKYYSLQAKLQTINDNEESKEIIQEMDNLKRQMVKIRDEDIKNVKRLMDAYGVIYYDAPGEADRLCAYLLKNGKAWGCISDDMDMFLYGCKYVIRNVSLMNHTAIYYDTEKILSELDMTENRFCEIMVLSGTDYNINSNTCLNETIKWYYEYMKYANNVNNPYGFYIWLLKNTKYITDYSRLINTYRIFQLNNNTDLENWDNIDVTEKELNNVLLKEIMGKEGFVFAN</sequence>
<dbReference type="InterPro" id="IPR006086">
    <property type="entry name" value="XPG-I_dom"/>
</dbReference>
<feature type="coiled-coil region" evidence="1">
    <location>
        <begin position="90"/>
        <end position="133"/>
    </location>
</feature>
<dbReference type="EMBL" id="MN740443">
    <property type="protein sequence ID" value="QHU26637.1"/>
    <property type="molecule type" value="Genomic_DNA"/>
</dbReference>
<dbReference type="AlphaFoldDB" id="A0A6C0L878"/>
<evidence type="ECO:0008006" key="5">
    <source>
        <dbReference type="Google" id="ProtNLM"/>
    </source>
</evidence>
<evidence type="ECO:0000259" key="2">
    <source>
        <dbReference type="SMART" id="SM00484"/>
    </source>
</evidence>
<dbReference type="InterPro" id="IPR006085">
    <property type="entry name" value="XPG_DNA_repair_N"/>
</dbReference>
<evidence type="ECO:0000256" key="1">
    <source>
        <dbReference type="SAM" id="Coils"/>
    </source>
</evidence>
<dbReference type="GO" id="GO:0004518">
    <property type="term" value="F:nuclease activity"/>
    <property type="evidence" value="ECO:0007669"/>
    <property type="project" value="InterPro"/>
</dbReference>